<feature type="transmembrane region" description="Helical" evidence="1">
    <location>
        <begin position="121"/>
        <end position="140"/>
    </location>
</feature>
<dbReference type="EMBL" id="JAAIRM010000044">
    <property type="protein sequence ID" value="NSI20753.1"/>
    <property type="molecule type" value="Genomic_DNA"/>
</dbReference>
<feature type="transmembrane region" description="Helical" evidence="1">
    <location>
        <begin position="90"/>
        <end position="115"/>
    </location>
</feature>
<reference evidence="3" key="4">
    <citation type="submission" date="2022-12" db="EMBL/GenBank/DDBJ databases">
        <title>Genome of R. gnavus strain RSHDN_120.</title>
        <authorList>
            <person name="Abdugheni R."/>
        </authorList>
    </citation>
    <scope>NUCLEOTIDE SEQUENCE</scope>
    <source>
        <strain evidence="3">RSHDN_120</strain>
    </source>
</reference>
<accession>A0A3E4K4A7</accession>
<organism evidence="5 6">
    <name type="scientific">Mediterraneibacter gnavus</name>
    <name type="common">Ruminococcus gnavus</name>
    <dbReference type="NCBI Taxonomy" id="33038"/>
    <lineage>
        <taxon>Bacteria</taxon>
        <taxon>Bacillati</taxon>
        <taxon>Bacillota</taxon>
        <taxon>Clostridia</taxon>
        <taxon>Lachnospirales</taxon>
        <taxon>Lachnospiraceae</taxon>
        <taxon>Mediterraneibacter</taxon>
    </lineage>
</organism>
<dbReference type="Proteomes" id="UP001149331">
    <property type="component" value="Unassembled WGS sequence"/>
</dbReference>
<dbReference type="RefSeq" id="WP_117636660.1">
    <property type="nucleotide sequence ID" value="NZ_BAABXJ010000001.1"/>
</dbReference>
<dbReference type="Proteomes" id="UP000283981">
    <property type="component" value="Unassembled WGS sequence"/>
</dbReference>
<dbReference type="EMBL" id="QRIS01000005">
    <property type="protein sequence ID" value="RHG87245.1"/>
    <property type="molecule type" value="Genomic_DNA"/>
</dbReference>
<evidence type="ECO:0000259" key="2">
    <source>
        <dbReference type="Pfam" id="PF20712"/>
    </source>
</evidence>
<reference evidence="4" key="3">
    <citation type="submission" date="2020-02" db="EMBL/GenBank/DDBJ databases">
        <authorList>
            <person name="Littmann E."/>
            <person name="Sorbara M."/>
        </authorList>
    </citation>
    <scope>NUCLEOTIDE SEQUENCE</scope>
    <source>
        <strain evidence="4">MSK.22.53</strain>
    </source>
</reference>
<protein>
    <recommendedName>
        <fullName evidence="2">Cyanobacterial TRADD-N associated 2 transmembrane domain-containing protein</fullName>
    </recommendedName>
</protein>
<feature type="transmembrane region" description="Helical" evidence="1">
    <location>
        <begin position="24"/>
        <end position="45"/>
    </location>
</feature>
<evidence type="ECO:0000313" key="4">
    <source>
        <dbReference type="EMBL" id="NSI20753.1"/>
    </source>
</evidence>
<proteinExistence type="predicted"/>
<dbReference type="InterPro" id="IPR048567">
    <property type="entry name" value="CyanoTRADDas_TM"/>
</dbReference>
<gene>
    <name evidence="5" type="ORF">DW243_03815</name>
    <name evidence="4" type="ORF">G4958_15750</name>
    <name evidence="3" type="ORF">O4N78_08630</name>
</gene>
<dbReference type="EMBL" id="JAPZEG010000009">
    <property type="protein sequence ID" value="MDE1203630.1"/>
    <property type="molecule type" value="Genomic_DNA"/>
</dbReference>
<reference evidence="4" key="2">
    <citation type="journal article" date="2020" name="Cell Host Microbe">
        <title>Functional and Genomic Variation between Human-Derived Isolates of Lachnospiraceae Reveals Inter- and Intra-Species Diversity.</title>
        <authorList>
            <person name="Sorbara M.T."/>
            <person name="Littmann E.R."/>
            <person name="Fontana E."/>
            <person name="Moody T.U."/>
            <person name="Kohout C.E."/>
            <person name="Gjonbalaj M."/>
            <person name="Eaton V."/>
            <person name="Seok R."/>
            <person name="Leiner I.M."/>
            <person name="Pamer E.G."/>
        </authorList>
    </citation>
    <scope>NUCLEOTIDE SEQUENCE</scope>
    <source>
        <strain evidence="4">MSK.22.53</strain>
    </source>
</reference>
<dbReference type="AlphaFoldDB" id="A0A3E4K4A7"/>
<comment type="caution">
    <text evidence="5">The sequence shown here is derived from an EMBL/GenBank/DDBJ whole genome shotgun (WGS) entry which is preliminary data.</text>
</comment>
<reference evidence="5 6" key="1">
    <citation type="submission" date="2018-08" db="EMBL/GenBank/DDBJ databases">
        <title>A genome reference for cultivated species of the human gut microbiota.</title>
        <authorList>
            <person name="Zou Y."/>
            <person name="Xue W."/>
            <person name="Luo G."/>
        </authorList>
    </citation>
    <scope>NUCLEOTIDE SEQUENCE [LARGE SCALE GENOMIC DNA]</scope>
    <source>
        <strain evidence="5 6">AM21-18</strain>
    </source>
</reference>
<evidence type="ECO:0000313" key="3">
    <source>
        <dbReference type="EMBL" id="MDE1203630.1"/>
    </source>
</evidence>
<keyword evidence="1" id="KW-0472">Membrane</keyword>
<dbReference type="Proteomes" id="UP001296643">
    <property type="component" value="Unassembled WGS sequence"/>
</dbReference>
<evidence type="ECO:0000313" key="6">
    <source>
        <dbReference type="Proteomes" id="UP000283981"/>
    </source>
</evidence>
<evidence type="ECO:0000256" key="1">
    <source>
        <dbReference type="SAM" id="Phobius"/>
    </source>
</evidence>
<feature type="domain" description="Cyanobacterial TRADD-N associated 2 transmembrane" evidence="2">
    <location>
        <begin position="85"/>
        <end position="146"/>
    </location>
</feature>
<name>A0A3E4K4A7_MEDGN</name>
<sequence length="199" mass="22670">MNALVTTTRTVTKTPIDKTALEQFIGMLPLLLIILGMFIILLVVVKMTLKDESTSPMMDCDLSNNISNQLMRQIVKESEFYYKNNRRQMIAIFICALISCFAGLALLIFSALYFADEAKTMGIIGGIIINFISSIIFWIYKQCSKQVQCDFNTLIHLQNICLAIELINDCDDEIQNRKKEALIDKLLESSRFLYSGKEE</sequence>
<keyword evidence="1" id="KW-1133">Transmembrane helix</keyword>
<keyword evidence="1" id="KW-0812">Transmembrane</keyword>
<evidence type="ECO:0000313" key="5">
    <source>
        <dbReference type="EMBL" id="RHG87245.1"/>
    </source>
</evidence>
<dbReference type="Pfam" id="PF20712">
    <property type="entry name" value="CyanoTRADDas_TM"/>
    <property type="match status" value="1"/>
</dbReference>